<dbReference type="SUPFAM" id="SSF56925">
    <property type="entry name" value="OMPA-like"/>
    <property type="match status" value="1"/>
</dbReference>
<feature type="signal peptide" evidence="1">
    <location>
        <begin position="1"/>
        <end position="19"/>
    </location>
</feature>
<keyword evidence="1" id="KW-0732">Signal</keyword>
<dbReference type="RefSeq" id="WP_014389130.1">
    <property type="nucleotide sequence ID" value="NC_017025.1"/>
</dbReference>
<evidence type="ECO:0000313" key="2">
    <source>
        <dbReference type="EMBL" id="CCG54012.1"/>
    </source>
</evidence>
<sequence>MVKKILSLVFLGASIYANAQSFGIEANYGLNGSYDPSYTGATHFGAGITYDFNETFGAKIDFGSDKFEIENEARAAMLGVSSLKTGTQNTRITLQGVVNLSNLADDRAFYNKFNILAHAGGGLSILKSDIKDYPNTDHLFNVVLGITPRYQVAENFFVTLDASTLFNISQHYSFNGELAYTQAPNSFTGLMYNVSLGVAYKFGSR</sequence>
<dbReference type="OrthoDB" id="1339830at2"/>
<protein>
    <submittedName>
        <fullName evidence="2">Probable outer membrane protein, OmpA family</fullName>
    </submittedName>
</protein>
<dbReference type="eggNOG" id="COG2885">
    <property type="taxonomic scope" value="Bacteria"/>
</dbReference>
<proteinExistence type="predicted"/>
<keyword evidence="3" id="KW-1185">Reference proteome</keyword>
<gene>
    <name evidence="2" type="ordered locus">KQS_10415</name>
</gene>
<dbReference type="KEGG" id="fin:KQS_10415"/>
<feature type="chain" id="PRO_5003617394" evidence="1">
    <location>
        <begin position="20"/>
        <end position="205"/>
    </location>
</feature>
<reference evidence="3" key="2">
    <citation type="submission" date="2012-03" db="EMBL/GenBank/DDBJ databases">
        <title>Complete genome sequence of Flavobacterium indicum GPTSA100-9T, isolated from warm spring water.</title>
        <authorList>
            <person name="Barbier P."/>
            <person name="Houel A."/>
            <person name="Loux V."/>
            <person name="Poulain J."/>
            <person name="Bernardet J.-F."/>
            <person name="Touchon M."/>
            <person name="Duchaud E."/>
        </authorList>
    </citation>
    <scope>NUCLEOTIDE SEQUENCE [LARGE SCALE GENOMIC DNA]</scope>
    <source>
        <strain evidence="3">DSM 17447 / CIP 109464 / GPTSA100-9</strain>
    </source>
</reference>
<accession>H8XVP8</accession>
<organism evidence="2 3">
    <name type="scientific">Flavobacterium indicum (strain DSM 17447 / CIP 109464 / GPTSA100-9)</name>
    <dbReference type="NCBI Taxonomy" id="1094466"/>
    <lineage>
        <taxon>Bacteria</taxon>
        <taxon>Pseudomonadati</taxon>
        <taxon>Bacteroidota</taxon>
        <taxon>Flavobacteriia</taxon>
        <taxon>Flavobacteriales</taxon>
        <taxon>Flavobacteriaceae</taxon>
        <taxon>Flavobacterium</taxon>
    </lineage>
</organism>
<evidence type="ECO:0000256" key="1">
    <source>
        <dbReference type="SAM" id="SignalP"/>
    </source>
</evidence>
<evidence type="ECO:0000313" key="3">
    <source>
        <dbReference type="Proteomes" id="UP000007599"/>
    </source>
</evidence>
<dbReference type="AlphaFoldDB" id="H8XVP8"/>
<reference evidence="2 3" key="1">
    <citation type="journal article" date="2012" name="J. Bacteriol.">
        <title>Complete Genome Sequence of Flavobacterium indicum GPSTA100-9T, Isolated from Warm Spring Water.</title>
        <authorList>
            <person name="Barbier P."/>
            <person name="Houel A."/>
            <person name="Loux V."/>
            <person name="Poulain J."/>
            <person name="Bernardet J.F."/>
            <person name="Touchon M."/>
            <person name="Duchaud E."/>
        </authorList>
    </citation>
    <scope>NUCLEOTIDE SEQUENCE [LARGE SCALE GENOMIC DNA]</scope>
    <source>
        <strain evidence="3">DSM 17447 / CIP 109464 / GPTSA100-9</strain>
    </source>
</reference>
<dbReference type="HOGENOM" id="CLU_1335876_0_0_10"/>
<name>H8XVP8_FLAIG</name>
<dbReference type="STRING" id="1094466.KQS_10415"/>
<dbReference type="InterPro" id="IPR011250">
    <property type="entry name" value="OMP/PagP_B-barrel"/>
</dbReference>
<dbReference type="PATRIC" id="fig|1094466.5.peg.2046"/>
<dbReference type="EMBL" id="HE774682">
    <property type="protein sequence ID" value="CCG54012.1"/>
    <property type="molecule type" value="Genomic_DNA"/>
</dbReference>
<dbReference type="Proteomes" id="UP000007599">
    <property type="component" value="Chromosome I"/>
</dbReference>